<dbReference type="PROSITE" id="PS50026">
    <property type="entry name" value="EGF_3"/>
    <property type="match status" value="2"/>
</dbReference>
<dbReference type="Pfam" id="PF02210">
    <property type="entry name" value="Laminin_G_2"/>
    <property type="match status" value="4"/>
</dbReference>
<dbReference type="CDD" id="cd00054">
    <property type="entry name" value="EGF_CA"/>
    <property type="match status" value="1"/>
</dbReference>
<accession>A0A3P6SJY0</accession>
<feature type="domain" description="Laminin G" evidence="4">
    <location>
        <begin position="709"/>
        <end position="885"/>
    </location>
</feature>
<dbReference type="InterPro" id="IPR001881">
    <property type="entry name" value="EGF-like_Ca-bd_dom"/>
</dbReference>
<dbReference type="OrthoDB" id="6275838at2759"/>
<feature type="disulfide bond" evidence="3">
    <location>
        <begin position="636"/>
        <end position="663"/>
    </location>
</feature>
<dbReference type="STRING" id="42156.A0A3P6SJY0"/>
<gene>
    <name evidence="6" type="ORF">NLS_LOCUS1831</name>
</gene>
<comment type="caution">
    <text evidence="2">Lacks conserved residue(s) required for the propagation of feature annotation.</text>
</comment>
<dbReference type="PROSITE" id="PS00010">
    <property type="entry name" value="ASX_HYDROXYL"/>
    <property type="match status" value="1"/>
</dbReference>
<evidence type="ECO:0000313" key="6">
    <source>
        <dbReference type="EMBL" id="VDK72597.1"/>
    </source>
</evidence>
<dbReference type="EMBL" id="UYRX01000073">
    <property type="protein sequence ID" value="VDK72597.1"/>
    <property type="molecule type" value="Genomic_DNA"/>
</dbReference>
<evidence type="ECO:0000259" key="5">
    <source>
        <dbReference type="PROSITE" id="PS50026"/>
    </source>
</evidence>
<dbReference type="PROSITE" id="PS50025">
    <property type="entry name" value="LAM_G_DOMAIN"/>
    <property type="match status" value="4"/>
</dbReference>
<name>A0A3P6SJY0_LITSI</name>
<dbReference type="GO" id="GO:0016020">
    <property type="term" value="C:membrane"/>
    <property type="evidence" value="ECO:0007669"/>
    <property type="project" value="UniProtKB-SubCell"/>
</dbReference>
<reference evidence="6 7" key="1">
    <citation type="submission" date="2018-08" db="EMBL/GenBank/DDBJ databases">
        <authorList>
            <person name="Laetsch R D."/>
            <person name="Stevens L."/>
            <person name="Kumar S."/>
            <person name="Blaxter L. M."/>
        </authorList>
    </citation>
    <scope>NUCLEOTIDE SEQUENCE [LARGE SCALE GENOMIC DNA]</scope>
</reference>
<evidence type="ECO:0000256" key="1">
    <source>
        <dbReference type="ARBA" id="ARBA00023157"/>
    </source>
</evidence>
<evidence type="ECO:0000313" key="7">
    <source>
        <dbReference type="Proteomes" id="UP000277928"/>
    </source>
</evidence>
<dbReference type="InterPro" id="IPR013320">
    <property type="entry name" value="ConA-like_dom_sf"/>
</dbReference>
<feature type="domain" description="EGF-like" evidence="5">
    <location>
        <begin position="294"/>
        <end position="331"/>
    </location>
</feature>
<dbReference type="OMA" id="MHGGHCL"/>
<dbReference type="SUPFAM" id="SSF49899">
    <property type="entry name" value="Concanavalin A-like lectins/glucanases"/>
    <property type="match status" value="4"/>
</dbReference>
<protein>
    <recommendedName>
        <fullName evidence="8">Laminin G domain-containing protein</fullName>
    </recommendedName>
</protein>
<dbReference type="Gene3D" id="2.10.25.10">
    <property type="entry name" value="Laminin"/>
    <property type="match status" value="2"/>
</dbReference>
<keyword evidence="2" id="KW-0245">EGF-like domain</keyword>
<dbReference type="InterPro" id="IPR000742">
    <property type="entry name" value="EGF"/>
</dbReference>
<dbReference type="SMART" id="SM00282">
    <property type="entry name" value="LamG"/>
    <property type="match status" value="4"/>
</dbReference>
<evidence type="ECO:0000256" key="3">
    <source>
        <dbReference type="PROSITE-ProRule" id="PRU00122"/>
    </source>
</evidence>
<feature type="domain" description="EGF-like" evidence="5">
    <location>
        <begin position="668"/>
        <end position="705"/>
    </location>
</feature>
<proteinExistence type="predicted"/>
<dbReference type="InterPro" id="IPR001791">
    <property type="entry name" value="Laminin_G"/>
</dbReference>
<dbReference type="PANTHER" id="PTHR15036:SF89">
    <property type="entry name" value="NEUREXIN 1, ISOFORM F"/>
    <property type="match status" value="1"/>
</dbReference>
<dbReference type="Proteomes" id="UP000277928">
    <property type="component" value="Unassembled WGS sequence"/>
</dbReference>
<evidence type="ECO:0008006" key="8">
    <source>
        <dbReference type="Google" id="ProtNLM"/>
    </source>
</evidence>
<dbReference type="SMART" id="SM00181">
    <property type="entry name" value="EGF"/>
    <property type="match status" value="2"/>
</dbReference>
<feature type="domain" description="Laminin G" evidence="4">
    <location>
        <begin position="1"/>
        <end position="87"/>
    </location>
</feature>
<dbReference type="SMART" id="SM00179">
    <property type="entry name" value="EGF_CA"/>
    <property type="match status" value="1"/>
</dbReference>
<evidence type="ECO:0000259" key="4">
    <source>
        <dbReference type="PROSITE" id="PS50025"/>
    </source>
</evidence>
<evidence type="ECO:0000256" key="2">
    <source>
        <dbReference type="PROSITE-ProRule" id="PRU00076"/>
    </source>
</evidence>
<dbReference type="Gene3D" id="2.60.120.200">
    <property type="match status" value="5"/>
</dbReference>
<keyword evidence="7" id="KW-1185">Reference proteome</keyword>
<keyword evidence="1 3" id="KW-1015">Disulfide bond</keyword>
<dbReference type="InterPro" id="IPR000152">
    <property type="entry name" value="EGF-type_Asp/Asn_hydroxyl_site"/>
</dbReference>
<sequence>MSLSVDDVRDEIRQYAPEIDWLVNSFAYLGGAPNKKNIPKIKVENFQGCMKKVKYEADAHLINFITLADQGYGQSIIRSTGGLRFSCSKPAIHATDVFSFNTGQHFITLPKWNSVASGSLSFQLRTRELDGLILYHGSSPTAKTGYDYFAFELIDGHLFMIINLGSGHVRLQTTAEKITDGALWHNVTLERIGRTGTVIVDNIRTDFSTPGVSANLIIEEPIYFGAVPWPVNESDTVDFHVPYPIWSANLRKGYIGCLRGVRINGISPNIASIFEEQQVDIKDGISYGCSANMNQDFCALSPCKNRGRCENGYNSFRCDCSVSLMEGPLCDEEPEMIDFSTKDVPPLLLPKFIESEAETIECKFRSSSEGSVLLDTKSVKSPSHRILLLLIKGELELHLNFNDSHYTFNWGSKLNDNRIHSMCIKRRGEKLLLFLDGKWEHSYFLSSPTTVLNIDEVGAGQSLHTLSSSHFTTRANSTKAKYSSVTFEKHNAYAMINDERLANIKNIYRISFKFRTLASSSVLLAFPTNSTYDTLALELYNGRIRYTYSFNSRIKSILSSALPDGQLLNDFKWHSIHVHQKSLGGAHHLVVDNRSLVMESAKGHVVNLDRKLYIGHIPPEVSGPLRLRDVPGFRGCISSLRIGNEYLDIMKDAARSSGITKGCHGKGPHTRCSPKTCLNRGKCIQKWNSIKCDCALTTYGGERCDSLGTTYVFDSSLSAVYYEYPQSTRPSTNRDQMAIGFRTRQATGVLLSVDCSVDGDFFTVFLKNAHLHIRYNLGSRDHDVGLLDASLNDDKHHSVIIYRQEANLTLYVDNREPIYYSPLGGDVGLVTLNMQWRVTVGASFNLLHRAKRRKREQIYDSYNGFITGVNFNGLMILDMLAQGLL</sequence>
<dbReference type="CDD" id="cd00110">
    <property type="entry name" value="LamG"/>
    <property type="match status" value="3"/>
</dbReference>
<dbReference type="InterPro" id="IPR050372">
    <property type="entry name" value="Neurexin-related_CASP"/>
</dbReference>
<feature type="domain" description="Laminin G" evidence="4">
    <location>
        <begin position="483"/>
        <end position="663"/>
    </location>
</feature>
<organism evidence="6 7">
    <name type="scientific">Litomosoides sigmodontis</name>
    <name type="common">Filarial nematode worm</name>
    <dbReference type="NCBI Taxonomy" id="42156"/>
    <lineage>
        <taxon>Eukaryota</taxon>
        <taxon>Metazoa</taxon>
        <taxon>Ecdysozoa</taxon>
        <taxon>Nematoda</taxon>
        <taxon>Chromadorea</taxon>
        <taxon>Rhabditida</taxon>
        <taxon>Spirurina</taxon>
        <taxon>Spiruromorpha</taxon>
        <taxon>Filarioidea</taxon>
        <taxon>Onchocercidae</taxon>
        <taxon>Litomosoides</taxon>
    </lineage>
</organism>
<dbReference type="PANTHER" id="PTHR15036">
    <property type="entry name" value="PIKACHURIN-LIKE PROTEIN"/>
    <property type="match status" value="1"/>
</dbReference>
<dbReference type="GO" id="GO:0005509">
    <property type="term" value="F:calcium ion binding"/>
    <property type="evidence" value="ECO:0007669"/>
    <property type="project" value="InterPro"/>
</dbReference>
<feature type="domain" description="Laminin G" evidence="4">
    <location>
        <begin position="96"/>
        <end position="289"/>
    </location>
</feature>
<dbReference type="AlphaFoldDB" id="A0A3P6SJY0"/>